<accession>A0A2L2Y170</accession>
<comment type="subunit">
    <text evidence="10">Component of the ubiquinol-cytochrome c oxidoreductase (cytochrome b-c1 complex, complex III, CIII), a multisubunit enzyme composed of 3 respiratory subunits cytochrome b, cytochrome c1 and Rieske protein, 2 core protein subunits, and additional low-molecular weight protein subunits. The complex exists as an obligatory dimer and forms supercomplexes (SCs) in the inner mitochondrial membrane with cytochrome c oxidase (complex IV, CIV).</text>
</comment>
<keyword evidence="4 12" id="KW-0813">Transport</keyword>
<evidence type="ECO:0000256" key="10">
    <source>
        <dbReference type="ARBA" id="ARBA00038521"/>
    </source>
</evidence>
<dbReference type="SUPFAM" id="SSF81524">
    <property type="entry name" value="14 kDa protein of cytochrome bc1 complex (Ubiquinol-cytochrome c reductase)"/>
    <property type="match status" value="1"/>
</dbReference>
<dbReference type="KEGG" id="ptep:107443236"/>
<dbReference type="AlphaFoldDB" id="A0A2L2Y170"/>
<keyword evidence="7 12" id="KW-0249">Electron transport</keyword>
<dbReference type="PANTHER" id="PTHR12022:SF0">
    <property type="entry name" value="CYTOCHROME B-C1 COMPLEX SUBUNIT 7"/>
    <property type="match status" value="1"/>
</dbReference>
<dbReference type="InterPro" id="IPR003197">
    <property type="entry name" value="QCR7"/>
</dbReference>
<dbReference type="Gene3D" id="1.10.1090.10">
    <property type="entry name" value="Cytochrome b-c1 complex subunit 7"/>
    <property type="match status" value="1"/>
</dbReference>
<keyword evidence="6 12" id="KW-0999">Mitochondrion inner membrane</keyword>
<dbReference type="PIRSF" id="PIRSF000022">
    <property type="entry name" value="Bc1_14K"/>
    <property type="match status" value="1"/>
</dbReference>
<proteinExistence type="evidence at transcript level"/>
<name>A0A2L2Y170_PARTP</name>
<dbReference type="InterPro" id="IPR036544">
    <property type="entry name" value="QCR7_sf"/>
</dbReference>
<dbReference type="OrthoDB" id="425749at2759"/>
<evidence type="ECO:0000256" key="4">
    <source>
        <dbReference type="ARBA" id="ARBA00022448"/>
    </source>
</evidence>
<reference evidence="13" key="1">
    <citation type="journal article" date="2016" name="Mol. Ecol. Resour.">
        <title>Evaluation of the impact of RNA preservation methods of spiders for de novo transcriptome assembly.</title>
        <authorList>
            <person name="Kono N."/>
            <person name="Nakamura H."/>
            <person name="Ito Y."/>
            <person name="Tomita M."/>
            <person name="Arakawa K."/>
        </authorList>
    </citation>
    <scope>NUCLEOTIDE SEQUENCE</scope>
    <source>
        <tissue evidence="13">Whole body</tissue>
    </source>
</reference>
<keyword evidence="9 12" id="KW-0472">Membrane</keyword>
<evidence type="ECO:0000256" key="2">
    <source>
        <dbReference type="ARBA" id="ARBA00008554"/>
    </source>
</evidence>
<evidence type="ECO:0000256" key="8">
    <source>
        <dbReference type="ARBA" id="ARBA00023128"/>
    </source>
</evidence>
<comment type="function">
    <text evidence="12">Component of the ubiquinol-cytochrome c oxidoreductase, a multisubunit transmembrane complex that is part of the mitochondrial electron transport chain which drives oxidative phosphorylation.</text>
</comment>
<keyword evidence="5 12" id="KW-0679">Respiratory chain</keyword>
<dbReference type="EMBL" id="IAAA01002729">
    <property type="protein sequence ID" value="LAA01936.1"/>
    <property type="molecule type" value="mRNA"/>
</dbReference>
<dbReference type="GeneID" id="107443236"/>
<comment type="subcellular location">
    <subcellularLocation>
        <location evidence="1">Mitochondrion inner membrane</location>
        <topology evidence="1">Peripheral membrane protein</topology>
        <orientation evidence="1">Matrix side</orientation>
    </subcellularLocation>
</comment>
<dbReference type="Pfam" id="PF02271">
    <property type="entry name" value="UCR_14kD"/>
    <property type="match status" value="1"/>
</dbReference>
<evidence type="ECO:0000256" key="5">
    <source>
        <dbReference type="ARBA" id="ARBA00022660"/>
    </source>
</evidence>
<evidence type="ECO:0000256" key="7">
    <source>
        <dbReference type="ARBA" id="ARBA00022982"/>
    </source>
</evidence>
<sequence length="113" mass="13795">MAFRGFVQKYIATPGVKKWFFNKAGYQKYGLFRDDCIYETPVVKEAIRRLPQDVIDARVYRIQRAFQLTIQHDILPKDQWTKFEEDQNNHYLQPYIDEVQRELDERRKWVKAH</sequence>
<dbReference type="FunFam" id="1.10.1090.10:FF:000001">
    <property type="entry name" value="Cytochrome b-c1 complex subunit 7"/>
    <property type="match status" value="1"/>
</dbReference>
<dbReference type="GO" id="GO:0045275">
    <property type="term" value="C:respiratory chain complex III"/>
    <property type="evidence" value="ECO:0007669"/>
    <property type="project" value="InterPro"/>
</dbReference>
<evidence type="ECO:0000256" key="3">
    <source>
        <dbReference type="ARBA" id="ARBA00016323"/>
    </source>
</evidence>
<comment type="subunit">
    <text evidence="11">Component of the ubiquinol-cytochrome c oxidoreductase (cytochrome b-c1 complex, complex III, CIII), a multisubunit enzyme composed of 11 subunits. The complex is composed of 3 respiratory subunits cytochrome b, cytochrome c1 and Rieske protein UQCRFS1, 2 core protein subunits UQCRC1/QCR1 and UQCRC2/QCR2, and 6 low-molecular weight protein subunits UQCRH/QCR6, UQCRB/QCR7, UQCRQ/QCR8, UQCR10/QCR9, UQCR11/QCR10 and subunit 9, the cleavage product of Rieske protein UQCRFS1. The complex exists as an obligatory dimer and forms supercomplexes (SCs) in the inner mitochondrial membrane with NADH-ubiquinone oxidoreductase (complex I, CI) and cytochrome c oxidase (complex IV, CIV), resulting in different assemblies (supercomplex SCI(1)III(2)IV(1) and megacomplex MCI(2)III(2)IV(2)).</text>
</comment>
<evidence type="ECO:0000313" key="13">
    <source>
        <dbReference type="EMBL" id="LAA01936.1"/>
    </source>
</evidence>
<dbReference type="OMA" id="MAKWEAN"/>
<dbReference type="GO" id="GO:0005743">
    <property type="term" value="C:mitochondrial inner membrane"/>
    <property type="evidence" value="ECO:0007669"/>
    <property type="project" value="UniProtKB-SubCell"/>
</dbReference>
<protein>
    <recommendedName>
        <fullName evidence="3 12">Cytochrome b-c1 complex subunit 7</fullName>
    </recommendedName>
</protein>
<dbReference type="GO" id="GO:0006122">
    <property type="term" value="P:mitochondrial electron transport, ubiquinol to cytochrome c"/>
    <property type="evidence" value="ECO:0007669"/>
    <property type="project" value="InterPro"/>
</dbReference>
<evidence type="ECO:0000256" key="11">
    <source>
        <dbReference type="ARBA" id="ARBA00046393"/>
    </source>
</evidence>
<comment type="similarity">
    <text evidence="2 12">Belongs to the UQCRB/QCR7 family.</text>
</comment>
<dbReference type="PANTHER" id="PTHR12022">
    <property type="entry name" value="UBIQUINOL-CYTOCHROME C REDUCTASE COMPLEX 14 KD PROTEIN"/>
    <property type="match status" value="1"/>
</dbReference>
<evidence type="ECO:0000256" key="6">
    <source>
        <dbReference type="ARBA" id="ARBA00022792"/>
    </source>
</evidence>
<evidence type="ECO:0000256" key="9">
    <source>
        <dbReference type="ARBA" id="ARBA00023136"/>
    </source>
</evidence>
<keyword evidence="8 12" id="KW-0496">Mitochondrion</keyword>
<evidence type="ECO:0000256" key="12">
    <source>
        <dbReference type="PIRNR" id="PIRNR000022"/>
    </source>
</evidence>
<organism evidence="13">
    <name type="scientific">Parasteatoda tepidariorum</name>
    <name type="common">Common house spider</name>
    <name type="synonym">Achaearanea tepidariorum</name>
    <dbReference type="NCBI Taxonomy" id="114398"/>
    <lineage>
        <taxon>Eukaryota</taxon>
        <taxon>Metazoa</taxon>
        <taxon>Ecdysozoa</taxon>
        <taxon>Arthropoda</taxon>
        <taxon>Chelicerata</taxon>
        <taxon>Arachnida</taxon>
        <taxon>Araneae</taxon>
        <taxon>Araneomorphae</taxon>
        <taxon>Entelegynae</taxon>
        <taxon>Araneoidea</taxon>
        <taxon>Theridiidae</taxon>
        <taxon>Parasteatoda</taxon>
    </lineage>
</organism>
<evidence type="ECO:0000256" key="1">
    <source>
        <dbReference type="ARBA" id="ARBA00004443"/>
    </source>
</evidence>